<sequence>MKSWGHVEAVAGRLSTLARQQRYNVHEEFRWPQSLPSDAYWMSPELTTCYGTSVWDRLSEPERLRLSQAEAVNFFSLNVHLIRGLIGEVADRIYTTRYPGLSEFFHDFIHEENEHMWFFARFCELYGGKVYPTRAVSSHASAGHEAIQDVVVFGRILIAEELCDVFNARMATDDRLPEIARRINAVHHQDESRHIAFGRQMMTALLQEAREQAAPSELEAAGAYLFRYISACVRSFYNPSAYADAGLPTPLELRGEVLNHPYRSTFHREILGRTCKFLARIGLPGEEALVW</sequence>
<reference evidence="1 2" key="1">
    <citation type="submission" date="2023-03" db="EMBL/GenBank/DDBJ databases">
        <title>Draft genome sequence of Streptomyces sp. RB6PN23 isolated from peat swamp forest in Thailand.</title>
        <authorList>
            <person name="Klaysubun C."/>
            <person name="Duangmal K."/>
        </authorList>
    </citation>
    <scope>NUCLEOTIDE SEQUENCE [LARGE SCALE GENOMIC DNA]</scope>
    <source>
        <strain evidence="1 2">RB6PN23</strain>
    </source>
</reference>
<organism evidence="1 2">
    <name type="scientific">Streptomyces silvisoli</name>
    <dbReference type="NCBI Taxonomy" id="3034235"/>
    <lineage>
        <taxon>Bacteria</taxon>
        <taxon>Bacillati</taxon>
        <taxon>Actinomycetota</taxon>
        <taxon>Actinomycetes</taxon>
        <taxon>Kitasatosporales</taxon>
        <taxon>Streptomycetaceae</taxon>
        <taxon>Streptomyces</taxon>
    </lineage>
</organism>
<protein>
    <submittedName>
        <fullName evidence="1">Diiron oxygenase</fullName>
    </submittedName>
</protein>
<name>A0ABT5ZMQ4_9ACTN</name>
<dbReference type="Pfam" id="PF11583">
    <property type="entry name" value="AurF"/>
    <property type="match status" value="1"/>
</dbReference>
<accession>A0ABT5ZMQ4</accession>
<comment type="caution">
    <text evidence="1">The sequence shown here is derived from an EMBL/GenBank/DDBJ whole genome shotgun (WGS) entry which is preliminary data.</text>
</comment>
<dbReference type="SUPFAM" id="SSF47240">
    <property type="entry name" value="Ferritin-like"/>
    <property type="match status" value="1"/>
</dbReference>
<proteinExistence type="predicted"/>
<evidence type="ECO:0000313" key="2">
    <source>
        <dbReference type="Proteomes" id="UP001216579"/>
    </source>
</evidence>
<dbReference type="InterPro" id="IPR025859">
    <property type="entry name" value="AurF/CmlI"/>
</dbReference>
<dbReference type="InterPro" id="IPR009078">
    <property type="entry name" value="Ferritin-like_SF"/>
</dbReference>
<dbReference type="Proteomes" id="UP001216579">
    <property type="component" value="Unassembled WGS sequence"/>
</dbReference>
<dbReference type="RefSeq" id="WP_276093725.1">
    <property type="nucleotide sequence ID" value="NZ_JARJBC010000007.1"/>
</dbReference>
<dbReference type="Gene3D" id="1.10.620.20">
    <property type="entry name" value="Ribonucleotide Reductase, subunit A"/>
    <property type="match status" value="1"/>
</dbReference>
<evidence type="ECO:0000313" key="1">
    <source>
        <dbReference type="EMBL" id="MDF3290288.1"/>
    </source>
</evidence>
<dbReference type="EMBL" id="JARJBC010000007">
    <property type="protein sequence ID" value="MDF3290288.1"/>
    <property type="molecule type" value="Genomic_DNA"/>
</dbReference>
<dbReference type="InterPro" id="IPR012348">
    <property type="entry name" value="RNR-like"/>
</dbReference>
<keyword evidence="2" id="KW-1185">Reference proteome</keyword>
<gene>
    <name evidence="1" type="ORF">P3G67_13745</name>
</gene>